<keyword evidence="12" id="KW-0239">DNA-directed DNA polymerase</keyword>
<comment type="function">
    <text evidence="1">The aspartyl protease (PR) mediates the proteolytic cleavages of the Gag and Gag-Pol polyproteins after assembly of the VLP.</text>
</comment>
<evidence type="ECO:0000256" key="16">
    <source>
        <dbReference type="SAM" id="MobiDB-lite"/>
    </source>
</evidence>
<dbReference type="GO" id="GO:0006310">
    <property type="term" value="P:DNA recombination"/>
    <property type="evidence" value="ECO:0007669"/>
    <property type="project" value="UniProtKB-KW"/>
</dbReference>
<sequence length="1324" mass="149140">MATKIRSDSIEKLSGSNYQRWKLQITLLLKAAKLWKYVDGSVVRHKTDKDEQEKWDDKDIEAQSIIVPTLDAAQTNHIYSCTTSKDMFDRLREMNSDCSTLNKQHTLTKFLNYKVGTSQSPVQAMMEMEELVRCLQEMKVTLDEATVVTKVISSLPDDYRAFKKAWDSVPEANQTRAMLMSRLKKEELERKTDSDAAEEVEMARAFASRPDQIKKMDKKTYSPDQKRRPKCYKCGKIGHIRKDCRSGQTPKEQQERKGRAMAATSSTGNTYAFVSTTSGINEVSKMRSYNFVDESSHVEQSQFEVPSNPAFMGKSKESFGPDDWVSDSGATQHFCGDESWFTELQKNSGKSSVVNADNGTSKSSGIGTVAVEANIRNKWVRCELNNVIYVPGGANLFSEGIMEATRGYTIVRKNRRTVFTDHKGVEGPVADYKDCGLYIMRFRRPSNNNEACALGVKTVTTNLWHRRLAHVNHEYIKESVGRDAVDGIKKVDIANSDKCEECQLGKQSRKPYPRKSSVRACNPGEIIHADLAGPMNTPSLGGAKYFLLLKDQASGFRLASFLKFKNETAKAVQDFVNFLETQTGNKVKEFWTDNGTELVNQTLNDFFKDKGVVRITSSPYCPQMNGKIERDIRTIKDSARTMLVASQVPNSLWAEAVATAVFVHNRLLDSVHRDVTPFEAIFKKKPRLDHLREFGCMAFAHIPEIQRSGFDPKGKRTILVGYGSHNIKFRLYDEETGKVFEAHNVTFFEGQPGRTTLDTTIETEDNLQVTLQTSQQTSVSASNEQVDPRPCHSRSPASTSESTVLEYSKSGENITLGTQALKQSNDRQPDLAATTNSSDAPNKFVSAFDEQHWKAAKQVLRYLKRTADLGITYNKLESQNEDAEVFLTCYTDSDYAGDKVQRKSTSGVVVLLNNAIVSWSSQKQSCIALSSTEAEYVAVASGAREVVWLRSCLSELGYPQVRPTLVLVDNQSAIRLVKNPEMHARTKHIDVRYHYIRDQEAKGEVSVQYVPTTDQLADGLTKPLLKSKLEMNRDRLGIRPVTISRLLMQGVSIVQIIICLLMLIGPALCQPRVTVPVVWRKSAYPVTIGNYEFDMRVTLLNPCDIFTNQTVHRDLVTPVREKCSRLYKEMFLDELEVMCPPRKFTDLAVRPKREILIALAVMAIVAALGLGIAAVAQSNANAAAIEEMEQQLLVHGRILEQLEDAVKNNSKRIREMEEKFNTAIKDLGDLQADHDEMKGKYMDTSYAISYITTKMMMGRNTLRETRRQWKLGKVNEEFLDYFNITLPCAESCPVQYARSGKCALTEDRSKLYFEFAAPIISEDL</sequence>
<dbReference type="GO" id="GO:0008270">
    <property type="term" value="F:zinc ion binding"/>
    <property type="evidence" value="ECO:0007669"/>
    <property type="project" value="UniProtKB-KW"/>
</dbReference>
<feature type="region of interest" description="Disordered" evidence="16">
    <location>
        <begin position="822"/>
        <end position="841"/>
    </location>
</feature>
<dbReference type="GO" id="GO:0004519">
    <property type="term" value="F:endonuclease activity"/>
    <property type="evidence" value="ECO:0007669"/>
    <property type="project" value="UniProtKB-KW"/>
</dbReference>
<keyword evidence="17" id="KW-0472">Membrane</keyword>
<gene>
    <name evidence="20" type="ORF">AFUS01_LOCUS19917</name>
</gene>
<evidence type="ECO:0000313" key="20">
    <source>
        <dbReference type="EMBL" id="CAG7731317.1"/>
    </source>
</evidence>
<keyword evidence="12" id="KW-0808">Transferase</keyword>
<dbReference type="InterPro" id="IPR001584">
    <property type="entry name" value="Integrase_cat-core"/>
</dbReference>
<keyword evidence="9" id="KW-0460">Magnesium</keyword>
<evidence type="ECO:0000256" key="2">
    <source>
        <dbReference type="ARBA" id="ARBA00022670"/>
    </source>
</evidence>
<evidence type="ECO:0000259" key="19">
    <source>
        <dbReference type="PROSITE" id="PS50994"/>
    </source>
</evidence>
<dbReference type="Pfam" id="PF22936">
    <property type="entry name" value="Pol_BBD"/>
    <property type="match status" value="1"/>
</dbReference>
<keyword evidence="14" id="KW-0863">Zinc-finger</keyword>
<evidence type="ECO:0000256" key="6">
    <source>
        <dbReference type="ARBA" id="ARBA00022759"/>
    </source>
</evidence>
<keyword evidence="3" id="KW-0540">Nuclease</keyword>
<feature type="domain" description="Integrase catalytic" evidence="19">
    <location>
        <begin position="519"/>
        <end position="685"/>
    </location>
</feature>
<keyword evidence="6" id="KW-0255">Endonuclease</keyword>
<feature type="coiled-coil region" evidence="15">
    <location>
        <begin position="1185"/>
        <end position="1233"/>
    </location>
</feature>
<dbReference type="GO" id="GO:0005524">
    <property type="term" value="F:ATP binding"/>
    <property type="evidence" value="ECO:0007669"/>
    <property type="project" value="UniProtKB-KW"/>
</dbReference>
<dbReference type="GO" id="GO:0008233">
    <property type="term" value="F:peptidase activity"/>
    <property type="evidence" value="ECO:0007669"/>
    <property type="project" value="UniProtKB-KW"/>
</dbReference>
<comment type="caution">
    <text evidence="20">The sequence shown here is derived from an EMBL/GenBank/DDBJ whole genome shotgun (WGS) entry which is preliminary data.</text>
</comment>
<dbReference type="Proteomes" id="UP000708208">
    <property type="component" value="Unassembled WGS sequence"/>
</dbReference>
<evidence type="ECO:0000256" key="5">
    <source>
        <dbReference type="ARBA" id="ARBA00022741"/>
    </source>
</evidence>
<feature type="non-terminal residue" evidence="20">
    <location>
        <position position="1"/>
    </location>
</feature>
<dbReference type="InterPro" id="IPR057670">
    <property type="entry name" value="SH3_retrovirus"/>
</dbReference>
<proteinExistence type="predicted"/>
<feature type="compositionally biased region" description="Polar residues" evidence="16">
    <location>
        <begin position="795"/>
        <end position="806"/>
    </location>
</feature>
<dbReference type="PROSITE" id="PS50158">
    <property type="entry name" value="ZF_CCHC"/>
    <property type="match status" value="1"/>
</dbReference>
<feature type="compositionally biased region" description="Basic and acidic residues" evidence="16">
    <location>
        <begin position="211"/>
        <end position="226"/>
    </location>
</feature>
<dbReference type="Pfam" id="PF00098">
    <property type="entry name" value="zf-CCHC"/>
    <property type="match status" value="1"/>
</dbReference>
<feature type="region of interest" description="Disordered" evidence="16">
    <location>
        <begin position="243"/>
        <end position="264"/>
    </location>
</feature>
<evidence type="ECO:0000313" key="21">
    <source>
        <dbReference type="Proteomes" id="UP000708208"/>
    </source>
</evidence>
<keyword evidence="13" id="KW-0233">DNA recombination</keyword>
<dbReference type="EMBL" id="CAJVCH010210071">
    <property type="protein sequence ID" value="CAG7731317.1"/>
    <property type="molecule type" value="Genomic_DNA"/>
</dbReference>
<dbReference type="GO" id="GO:0015074">
    <property type="term" value="P:DNA integration"/>
    <property type="evidence" value="ECO:0007669"/>
    <property type="project" value="UniProtKB-KW"/>
</dbReference>
<keyword evidence="8" id="KW-0067">ATP-binding</keyword>
<keyword evidence="5" id="KW-0547">Nucleotide-binding</keyword>
<feature type="transmembrane region" description="Helical" evidence="17">
    <location>
        <begin position="1155"/>
        <end position="1176"/>
    </location>
</feature>
<dbReference type="PANTHER" id="PTHR42648:SF11">
    <property type="entry name" value="TRANSPOSON TY4-P GAG-POL POLYPROTEIN"/>
    <property type="match status" value="1"/>
</dbReference>
<dbReference type="SMART" id="SM00343">
    <property type="entry name" value="ZnF_C2HC"/>
    <property type="match status" value="1"/>
</dbReference>
<dbReference type="CDD" id="cd09272">
    <property type="entry name" value="RNase_HI_RT_Ty1"/>
    <property type="match status" value="1"/>
</dbReference>
<protein>
    <recommendedName>
        <fullName evidence="22">Polyprotein</fullName>
    </recommendedName>
</protein>
<dbReference type="PANTHER" id="PTHR42648">
    <property type="entry name" value="TRANSPOSASE, PUTATIVE-RELATED"/>
    <property type="match status" value="1"/>
</dbReference>
<evidence type="ECO:0000256" key="4">
    <source>
        <dbReference type="ARBA" id="ARBA00022723"/>
    </source>
</evidence>
<feature type="domain" description="CCHC-type" evidence="18">
    <location>
        <begin position="230"/>
        <end position="246"/>
    </location>
</feature>
<evidence type="ECO:0000256" key="15">
    <source>
        <dbReference type="SAM" id="Coils"/>
    </source>
</evidence>
<evidence type="ECO:0000256" key="3">
    <source>
        <dbReference type="ARBA" id="ARBA00022722"/>
    </source>
</evidence>
<dbReference type="Pfam" id="PF25597">
    <property type="entry name" value="SH3_retrovirus"/>
    <property type="match status" value="1"/>
</dbReference>
<dbReference type="InterPro" id="IPR025724">
    <property type="entry name" value="GAG-pre-integrase_dom"/>
</dbReference>
<keyword evidence="17" id="KW-1133">Transmembrane helix</keyword>
<keyword evidence="7" id="KW-0378">Hydrolase</keyword>
<evidence type="ECO:0000259" key="18">
    <source>
        <dbReference type="PROSITE" id="PS50158"/>
    </source>
</evidence>
<evidence type="ECO:0000256" key="14">
    <source>
        <dbReference type="PROSITE-ProRule" id="PRU00047"/>
    </source>
</evidence>
<evidence type="ECO:0000256" key="10">
    <source>
        <dbReference type="ARBA" id="ARBA00022908"/>
    </source>
</evidence>
<dbReference type="GO" id="GO:0003887">
    <property type="term" value="F:DNA-directed DNA polymerase activity"/>
    <property type="evidence" value="ECO:0007669"/>
    <property type="project" value="UniProtKB-KW"/>
</dbReference>
<keyword evidence="11" id="KW-0695">RNA-directed DNA polymerase</keyword>
<evidence type="ECO:0000256" key="7">
    <source>
        <dbReference type="ARBA" id="ARBA00022801"/>
    </source>
</evidence>
<keyword evidence="12" id="KW-0548">Nucleotidyltransferase</keyword>
<dbReference type="GO" id="GO:0003676">
    <property type="term" value="F:nucleic acid binding"/>
    <property type="evidence" value="ECO:0007669"/>
    <property type="project" value="InterPro"/>
</dbReference>
<evidence type="ECO:0000256" key="17">
    <source>
        <dbReference type="SAM" id="Phobius"/>
    </source>
</evidence>
<accession>A0A8J2K8S8</accession>
<dbReference type="InterPro" id="IPR054722">
    <property type="entry name" value="PolX-like_BBD"/>
</dbReference>
<keyword evidence="21" id="KW-1185">Reference proteome</keyword>
<keyword evidence="2" id="KW-0645">Protease</keyword>
<reference evidence="20" key="1">
    <citation type="submission" date="2021-06" db="EMBL/GenBank/DDBJ databases">
        <authorList>
            <person name="Hodson N. C."/>
            <person name="Mongue J. A."/>
            <person name="Jaron S. K."/>
        </authorList>
    </citation>
    <scope>NUCLEOTIDE SEQUENCE</scope>
</reference>
<dbReference type="OrthoDB" id="413361at2759"/>
<feature type="transmembrane region" description="Helical" evidence="17">
    <location>
        <begin position="1046"/>
        <end position="1064"/>
    </location>
</feature>
<keyword evidence="15" id="KW-0175">Coiled coil</keyword>
<keyword evidence="10" id="KW-0229">DNA integration</keyword>
<dbReference type="Pfam" id="PF13976">
    <property type="entry name" value="gag_pre-integrs"/>
    <property type="match status" value="1"/>
</dbReference>
<evidence type="ECO:0000256" key="1">
    <source>
        <dbReference type="ARBA" id="ARBA00002180"/>
    </source>
</evidence>
<dbReference type="InterPro" id="IPR001878">
    <property type="entry name" value="Znf_CCHC"/>
</dbReference>
<evidence type="ECO:0000256" key="12">
    <source>
        <dbReference type="ARBA" id="ARBA00022932"/>
    </source>
</evidence>
<feature type="region of interest" description="Disordered" evidence="16">
    <location>
        <begin position="772"/>
        <end position="806"/>
    </location>
</feature>
<evidence type="ECO:0000256" key="13">
    <source>
        <dbReference type="ARBA" id="ARBA00023172"/>
    </source>
</evidence>
<evidence type="ECO:0000256" key="8">
    <source>
        <dbReference type="ARBA" id="ARBA00022840"/>
    </source>
</evidence>
<dbReference type="GO" id="GO:0006508">
    <property type="term" value="P:proteolysis"/>
    <property type="evidence" value="ECO:0007669"/>
    <property type="project" value="UniProtKB-KW"/>
</dbReference>
<dbReference type="GO" id="GO:0003964">
    <property type="term" value="F:RNA-directed DNA polymerase activity"/>
    <property type="evidence" value="ECO:0007669"/>
    <property type="project" value="UniProtKB-KW"/>
</dbReference>
<evidence type="ECO:0000256" key="11">
    <source>
        <dbReference type="ARBA" id="ARBA00022918"/>
    </source>
</evidence>
<evidence type="ECO:0000256" key="9">
    <source>
        <dbReference type="ARBA" id="ARBA00022842"/>
    </source>
</evidence>
<keyword evidence="4" id="KW-0479">Metal-binding</keyword>
<name>A0A8J2K8S8_9HEXA</name>
<keyword evidence="14" id="KW-0862">Zinc</keyword>
<organism evidence="20 21">
    <name type="scientific">Allacma fusca</name>
    <dbReference type="NCBI Taxonomy" id="39272"/>
    <lineage>
        <taxon>Eukaryota</taxon>
        <taxon>Metazoa</taxon>
        <taxon>Ecdysozoa</taxon>
        <taxon>Arthropoda</taxon>
        <taxon>Hexapoda</taxon>
        <taxon>Collembola</taxon>
        <taxon>Symphypleona</taxon>
        <taxon>Sminthuridae</taxon>
        <taxon>Allacma</taxon>
    </lineage>
</organism>
<keyword evidence="17" id="KW-0812">Transmembrane</keyword>
<dbReference type="InterPro" id="IPR039537">
    <property type="entry name" value="Retrotran_Ty1/copia-like"/>
</dbReference>
<dbReference type="PROSITE" id="PS50994">
    <property type="entry name" value="INTEGRASE"/>
    <property type="match status" value="1"/>
</dbReference>
<evidence type="ECO:0008006" key="22">
    <source>
        <dbReference type="Google" id="ProtNLM"/>
    </source>
</evidence>
<feature type="region of interest" description="Disordered" evidence="16">
    <location>
        <begin position="208"/>
        <end position="227"/>
    </location>
</feature>
<dbReference type="Pfam" id="PF14223">
    <property type="entry name" value="Retrotran_gag_2"/>
    <property type="match status" value="1"/>
</dbReference>